<name>A0A7C9AU84_OPUST</name>
<dbReference type="AlphaFoldDB" id="A0A7C9AU84"/>
<evidence type="ECO:0000313" key="1">
    <source>
        <dbReference type="EMBL" id="MBA4674633.1"/>
    </source>
</evidence>
<organism evidence="1">
    <name type="scientific">Opuntia streptacantha</name>
    <name type="common">Prickly pear cactus</name>
    <name type="synonym">Opuntia cardona</name>
    <dbReference type="NCBI Taxonomy" id="393608"/>
    <lineage>
        <taxon>Eukaryota</taxon>
        <taxon>Viridiplantae</taxon>
        <taxon>Streptophyta</taxon>
        <taxon>Embryophyta</taxon>
        <taxon>Tracheophyta</taxon>
        <taxon>Spermatophyta</taxon>
        <taxon>Magnoliopsida</taxon>
        <taxon>eudicotyledons</taxon>
        <taxon>Gunneridae</taxon>
        <taxon>Pentapetalae</taxon>
        <taxon>Caryophyllales</taxon>
        <taxon>Cactineae</taxon>
        <taxon>Cactaceae</taxon>
        <taxon>Opuntioideae</taxon>
        <taxon>Opuntia</taxon>
    </lineage>
</organism>
<reference evidence="1" key="1">
    <citation type="journal article" date="2013" name="J. Plant Res.">
        <title>Effect of fungi and light on seed germination of three Opuntia species from semiarid lands of central Mexico.</title>
        <authorList>
            <person name="Delgado-Sanchez P."/>
            <person name="Jimenez-Bremont J.F."/>
            <person name="Guerrero-Gonzalez Mde L."/>
            <person name="Flores J."/>
        </authorList>
    </citation>
    <scope>NUCLEOTIDE SEQUENCE</scope>
    <source>
        <tissue evidence="1">Cladode</tissue>
    </source>
</reference>
<sequence>MPQMSKGCPHDHNIQQECCIKSKSTSIPRTSQLGSVARRVIYGNLVNLPLNPERLVPLNPRFKTINHLLHQRNKAKDNFKRPFCLNALGSKPKKLPKIGFFGCW</sequence>
<accession>A0A7C9AU84</accession>
<dbReference type="EMBL" id="GISG01263803">
    <property type="protein sequence ID" value="MBA4674633.1"/>
    <property type="molecule type" value="Transcribed_RNA"/>
</dbReference>
<reference evidence="1" key="2">
    <citation type="submission" date="2020-07" db="EMBL/GenBank/DDBJ databases">
        <authorList>
            <person name="Vera ALvarez R."/>
            <person name="Arias-Moreno D.M."/>
            <person name="Jimenez-Jacinto V."/>
            <person name="Jimenez-Bremont J.F."/>
            <person name="Swaminathan K."/>
            <person name="Moose S.P."/>
            <person name="Guerrero-Gonzalez M.L."/>
            <person name="Marino-Ramirez L."/>
            <person name="Landsman D."/>
            <person name="Rodriguez-Kessler M."/>
            <person name="Delgado-Sanchez P."/>
        </authorList>
    </citation>
    <scope>NUCLEOTIDE SEQUENCE</scope>
    <source>
        <tissue evidence="1">Cladode</tissue>
    </source>
</reference>
<proteinExistence type="predicted"/>
<protein>
    <submittedName>
        <fullName evidence="1">Uncharacterized protein</fullName>
    </submittedName>
</protein>